<dbReference type="EMBL" id="ML179165">
    <property type="protein sequence ID" value="THU96956.1"/>
    <property type="molecule type" value="Genomic_DNA"/>
</dbReference>
<keyword evidence="3" id="KW-1185">Reference proteome</keyword>
<evidence type="ECO:0000313" key="3">
    <source>
        <dbReference type="Proteomes" id="UP000297245"/>
    </source>
</evidence>
<feature type="compositionally biased region" description="Acidic residues" evidence="1">
    <location>
        <begin position="37"/>
        <end position="65"/>
    </location>
</feature>
<feature type="region of interest" description="Disordered" evidence="1">
    <location>
        <begin position="33"/>
        <end position="93"/>
    </location>
</feature>
<dbReference type="Proteomes" id="UP000297245">
    <property type="component" value="Unassembled WGS sequence"/>
</dbReference>
<name>A0A4S8M441_DENBC</name>
<dbReference type="AlphaFoldDB" id="A0A4S8M441"/>
<reference evidence="2 3" key="1">
    <citation type="journal article" date="2019" name="Nat. Ecol. Evol.">
        <title>Megaphylogeny resolves global patterns of mushroom evolution.</title>
        <authorList>
            <person name="Varga T."/>
            <person name="Krizsan K."/>
            <person name="Foldi C."/>
            <person name="Dima B."/>
            <person name="Sanchez-Garcia M."/>
            <person name="Sanchez-Ramirez S."/>
            <person name="Szollosi G.J."/>
            <person name="Szarkandi J.G."/>
            <person name="Papp V."/>
            <person name="Albert L."/>
            <person name="Andreopoulos W."/>
            <person name="Angelini C."/>
            <person name="Antonin V."/>
            <person name="Barry K.W."/>
            <person name="Bougher N.L."/>
            <person name="Buchanan P."/>
            <person name="Buyck B."/>
            <person name="Bense V."/>
            <person name="Catcheside P."/>
            <person name="Chovatia M."/>
            <person name="Cooper J."/>
            <person name="Damon W."/>
            <person name="Desjardin D."/>
            <person name="Finy P."/>
            <person name="Geml J."/>
            <person name="Haridas S."/>
            <person name="Hughes K."/>
            <person name="Justo A."/>
            <person name="Karasinski D."/>
            <person name="Kautmanova I."/>
            <person name="Kiss B."/>
            <person name="Kocsube S."/>
            <person name="Kotiranta H."/>
            <person name="LaButti K.M."/>
            <person name="Lechner B.E."/>
            <person name="Liimatainen K."/>
            <person name="Lipzen A."/>
            <person name="Lukacs Z."/>
            <person name="Mihaltcheva S."/>
            <person name="Morgado L.N."/>
            <person name="Niskanen T."/>
            <person name="Noordeloos M.E."/>
            <person name="Ohm R.A."/>
            <person name="Ortiz-Santana B."/>
            <person name="Ovrebo C."/>
            <person name="Racz N."/>
            <person name="Riley R."/>
            <person name="Savchenko A."/>
            <person name="Shiryaev A."/>
            <person name="Soop K."/>
            <person name="Spirin V."/>
            <person name="Szebenyi C."/>
            <person name="Tomsovsky M."/>
            <person name="Tulloss R.E."/>
            <person name="Uehling J."/>
            <person name="Grigoriev I.V."/>
            <person name="Vagvolgyi C."/>
            <person name="Papp T."/>
            <person name="Martin F.M."/>
            <person name="Miettinen O."/>
            <person name="Hibbett D.S."/>
            <person name="Nagy L.G."/>
        </authorList>
    </citation>
    <scope>NUCLEOTIDE SEQUENCE [LARGE SCALE GENOMIC DNA]</scope>
    <source>
        <strain evidence="2 3">CBS 962.96</strain>
    </source>
</reference>
<evidence type="ECO:0000256" key="1">
    <source>
        <dbReference type="SAM" id="MobiDB-lite"/>
    </source>
</evidence>
<evidence type="ECO:0000313" key="2">
    <source>
        <dbReference type="EMBL" id="THU96956.1"/>
    </source>
</evidence>
<protein>
    <submittedName>
        <fullName evidence="2">Uncharacterized protein</fullName>
    </submittedName>
</protein>
<gene>
    <name evidence="2" type="ORF">K435DRAFT_858026</name>
</gene>
<accession>A0A4S8M441</accession>
<organism evidence="2 3">
    <name type="scientific">Dendrothele bispora (strain CBS 962.96)</name>
    <dbReference type="NCBI Taxonomy" id="1314807"/>
    <lineage>
        <taxon>Eukaryota</taxon>
        <taxon>Fungi</taxon>
        <taxon>Dikarya</taxon>
        <taxon>Basidiomycota</taxon>
        <taxon>Agaricomycotina</taxon>
        <taxon>Agaricomycetes</taxon>
        <taxon>Agaricomycetidae</taxon>
        <taxon>Agaricales</taxon>
        <taxon>Agaricales incertae sedis</taxon>
        <taxon>Dendrothele</taxon>
    </lineage>
</organism>
<proteinExistence type="predicted"/>
<sequence>MIPAEGQHLQAKMLFSCSSAHCYVLQSLQINKNRSQDDEDRFEDLSDPSDDDTDNEEIATGDSEMESSVSSDMTQAPDFAESDSDMMDVDSPVMPQSLGLLQTHAASSNAYVNLMDVDI</sequence>